<dbReference type="InterPro" id="IPR001584">
    <property type="entry name" value="Integrase_cat-core"/>
</dbReference>
<dbReference type="GO" id="GO:0004519">
    <property type="term" value="F:endonuclease activity"/>
    <property type="evidence" value="ECO:0007669"/>
    <property type="project" value="UniProtKB-KW"/>
</dbReference>
<evidence type="ECO:0000256" key="1">
    <source>
        <dbReference type="ARBA" id="ARBA00022679"/>
    </source>
</evidence>
<comment type="caution">
    <text evidence="7">The sequence shown here is derived from an EMBL/GenBank/DDBJ whole genome shotgun (WGS) entry which is preliminary data.</text>
</comment>
<dbReference type="InterPro" id="IPR012337">
    <property type="entry name" value="RNaseH-like_sf"/>
</dbReference>
<keyword evidence="6" id="KW-0695">RNA-directed DNA polymerase</keyword>
<dbReference type="FunFam" id="3.30.70.270:FF:000020">
    <property type="entry name" value="Transposon Tf2-6 polyprotein-like Protein"/>
    <property type="match status" value="1"/>
</dbReference>
<dbReference type="InterPro" id="IPR054465">
    <property type="entry name" value="Integrase_p58-like_C"/>
</dbReference>
<keyword evidence="4" id="KW-0255">Endonuclease</keyword>
<evidence type="ECO:0000256" key="2">
    <source>
        <dbReference type="ARBA" id="ARBA00022695"/>
    </source>
</evidence>
<evidence type="ECO:0000313" key="7">
    <source>
        <dbReference type="EMBL" id="CAB4000295.1"/>
    </source>
</evidence>
<dbReference type="Gene3D" id="3.30.420.10">
    <property type="entry name" value="Ribonuclease H-like superfamily/Ribonuclease H"/>
    <property type="match status" value="1"/>
</dbReference>
<keyword evidence="5" id="KW-0378">Hydrolase</keyword>
<dbReference type="GO" id="GO:0015074">
    <property type="term" value="P:DNA integration"/>
    <property type="evidence" value="ECO:0007669"/>
    <property type="project" value="InterPro"/>
</dbReference>
<dbReference type="Pfam" id="PF17921">
    <property type="entry name" value="Integrase_H2C2"/>
    <property type="match status" value="1"/>
</dbReference>
<dbReference type="Gene3D" id="3.30.70.270">
    <property type="match status" value="2"/>
</dbReference>
<dbReference type="FunFam" id="3.30.70.270:FF:000003">
    <property type="entry name" value="Transposon Ty3-G Gag-Pol polyprotein"/>
    <property type="match status" value="1"/>
</dbReference>
<dbReference type="InterPro" id="IPR043128">
    <property type="entry name" value="Rev_trsase/Diguanyl_cyclase"/>
</dbReference>
<dbReference type="CDD" id="cd09274">
    <property type="entry name" value="RNase_HI_RT_Ty3"/>
    <property type="match status" value="1"/>
</dbReference>
<dbReference type="InterPro" id="IPR000477">
    <property type="entry name" value="RT_dom"/>
</dbReference>
<dbReference type="PROSITE" id="PS50994">
    <property type="entry name" value="INTEGRASE"/>
    <property type="match status" value="1"/>
</dbReference>
<keyword evidence="3" id="KW-0540">Nuclease</keyword>
<dbReference type="GO" id="GO:0016787">
    <property type="term" value="F:hydrolase activity"/>
    <property type="evidence" value="ECO:0007669"/>
    <property type="project" value="UniProtKB-KW"/>
</dbReference>
<dbReference type="Pfam" id="PF17917">
    <property type="entry name" value="RT_RNaseH"/>
    <property type="match status" value="1"/>
</dbReference>
<dbReference type="GO" id="GO:0003676">
    <property type="term" value="F:nucleic acid binding"/>
    <property type="evidence" value="ECO:0007669"/>
    <property type="project" value="InterPro"/>
</dbReference>
<gene>
    <name evidence="7" type="ORF">PACLA_8A079040</name>
</gene>
<keyword evidence="8" id="KW-1185">Reference proteome</keyword>
<dbReference type="SUPFAM" id="SSF53098">
    <property type="entry name" value="Ribonuclease H-like"/>
    <property type="match status" value="1"/>
</dbReference>
<dbReference type="PROSITE" id="PS50878">
    <property type="entry name" value="RT_POL"/>
    <property type="match status" value="1"/>
</dbReference>
<dbReference type="Pfam" id="PF22938">
    <property type="entry name" value="Integrase_p58_C"/>
    <property type="match status" value="1"/>
</dbReference>
<dbReference type="EMBL" id="CACRXK020003800">
    <property type="protein sequence ID" value="CAB4000295.1"/>
    <property type="molecule type" value="Genomic_DNA"/>
</dbReference>
<protein>
    <submittedName>
        <fullName evidence="7">Transposon Ty3-G Gag-Pol poly</fullName>
    </submittedName>
</protein>
<dbReference type="InterPro" id="IPR041588">
    <property type="entry name" value="Integrase_H2C2"/>
</dbReference>
<sequence>MSFGLKTAPATFQRAMEIVLAGLTFKICLCYLDDVICFGRSLAEHNDRLRTVLDRLRQHNLRVKLEKCRFAETKVAFLGHGVCKEGISPDPLKVEAVEKINAPTCLRELRSFLGLASYYRRFIANFATIAAPLTKLTTKAASKIPFKWSEECENSFIELKRQLYVRAPLLAYPQFDREFTLYTDASDVGLGVVLSQYDYNGIERVVAYASRSLTPRERNYATTEKEALAIHYGTQYFRLYLLGRKFTIITDHNALRWLNTIEPKGRIARWLMDLQEFEFSVQHRAGKSHCNADALSRLVNKKCDGANETSASCMVSSVIPDWKRHAKRFTTLPLTYGFVFLLLIWHTIEWTIKLLSWPRQASETLSLNPEAPIFQPKTQKAEPSSVLPDGHDNINSVTVNPTINLHEAQQQDAHIAKILELKRKKKPRPDLKEWKDDPILKNFWYNYDRLFIYNGLLVRSRHKQYAYPDHAIVIPQSIVPKILDGMHDNPSCGHLGSARTEERIRERFYWPNVRASVHYHIQHCVSCQRRKSPPNPDKAPMKTIDVSEPFTFWALDYMGPVTETARGNKYILVVMDHFTKWCEAFPTKDQKASTVANCLISKVFSRFGPPLILHSDQGSNFESILMHEICNIMGITKTRTTAYHPSGDGQVERQNRTLQDMLANYVSSRADDWDLWLDPVLFAYNTSKHESTGFSPYELVFGKIPRMPLELEFGATVGNPSTQPEYAKSVRKVFQNVRQIAKDNLDKTRSARRLRHDNDKWKPYVVGQTVWVKRPKKGKFGRKWIGPYKVVNRMGVTYRVRSNDEKAMVVHHDNLKTGYIPVDSGRIVSPGRESGDFNVVHSLPQHPVIPPPPHRLRGDPQRYELRQNIRPPHKFGTLHNYKRADFEALRNRLQLNALDTSVSDDVDLYWFRWKALFLAAVEKCVPVKVIKDTNSPPWIDGEIRHLLRKKYRALKKYRENRTEQRKRKLRSLSNDIKILVRHKHRDYLNKIVGSFCENPKLFWSYHKAVLHHRSGVDSVITHNGQTAKTSGEKAELFNTYFCSVFTSPNTVPSTMPSNPNGSDVEISDVQLSVEEVELCLAGLDSSKASGDPIWGFLHTF</sequence>
<dbReference type="CDD" id="cd01647">
    <property type="entry name" value="RT_LTR"/>
    <property type="match status" value="1"/>
</dbReference>
<dbReference type="Pfam" id="PF00665">
    <property type="entry name" value="rve"/>
    <property type="match status" value="1"/>
</dbReference>
<dbReference type="FunFam" id="1.10.340.70:FF:000001">
    <property type="entry name" value="Retrovirus-related Pol polyprotein from transposon gypsy-like Protein"/>
    <property type="match status" value="1"/>
</dbReference>
<dbReference type="Pfam" id="PF00078">
    <property type="entry name" value="RVT_1"/>
    <property type="match status" value="1"/>
</dbReference>
<dbReference type="OrthoDB" id="9950135at2759"/>
<evidence type="ECO:0000256" key="3">
    <source>
        <dbReference type="ARBA" id="ARBA00022722"/>
    </source>
</evidence>
<keyword evidence="2" id="KW-0548">Nucleotidyltransferase</keyword>
<dbReference type="Proteomes" id="UP001152795">
    <property type="component" value="Unassembled WGS sequence"/>
</dbReference>
<evidence type="ECO:0000313" key="8">
    <source>
        <dbReference type="Proteomes" id="UP001152795"/>
    </source>
</evidence>
<dbReference type="AlphaFoldDB" id="A0A6S7H3I4"/>
<dbReference type="InterPro" id="IPR043502">
    <property type="entry name" value="DNA/RNA_pol_sf"/>
</dbReference>
<proteinExistence type="predicted"/>
<dbReference type="PANTHER" id="PTHR37984">
    <property type="entry name" value="PROTEIN CBG26694"/>
    <property type="match status" value="1"/>
</dbReference>
<dbReference type="SUPFAM" id="SSF56672">
    <property type="entry name" value="DNA/RNA polymerases"/>
    <property type="match status" value="1"/>
</dbReference>
<dbReference type="GO" id="GO:0003964">
    <property type="term" value="F:RNA-directed DNA polymerase activity"/>
    <property type="evidence" value="ECO:0007669"/>
    <property type="project" value="UniProtKB-KW"/>
</dbReference>
<accession>A0A6S7H3I4</accession>
<dbReference type="InterPro" id="IPR050951">
    <property type="entry name" value="Retrovirus_Pol_polyprotein"/>
</dbReference>
<organism evidence="7 8">
    <name type="scientific">Paramuricea clavata</name>
    <name type="common">Red gorgonian</name>
    <name type="synonym">Violescent sea-whip</name>
    <dbReference type="NCBI Taxonomy" id="317549"/>
    <lineage>
        <taxon>Eukaryota</taxon>
        <taxon>Metazoa</taxon>
        <taxon>Cnidaria</taxon>
        <taxon>Anthozoa</taxon>
        <taxon>Octocorallia</taxon>
        <taxon>Malacalcyonacea</taxon>
        <taxon>Plexauridae</taxon>
        <taxon>Paramuricea</taxon>
    </lineage>
</organism>
<dbReference type="FunFam" id="3.30.420.10:FF:000032">
    <property type="entry name" value="Retrovirus-related Pol polyprotein from transposon 297-like Protein"/>
    <property type="match status" value="1"/>
</dbReference>
<reference evidence="7" key="1">
    <citation type="submission" date="2020-04" db="EMBL/GenBank/DDBJ databases">
        <authorList>
            <person name="Alioto T."/>
            <person name="Alioto T."/>
            <person name="Gomez Garrido J."/>
        </authorList>
    </citation>
    <scope>NUCLEOTIDE SEQUENCE</scope>
    <source>
        <strain evidence="7">A484AB</strain>
    </source>
</reference>
<name>A0A6S7H3I4_PARCT</name>
<keyword evidence="1" id="KW-0808">Transferase</keyword>
<dbReference type="Gene3D" id="1.10.340.70">
    <property type="match status" value="1"/>
</dbReference>
<dbReference type="InterPro" id="IPR041373">
    <property type="entry name" value="RT_RNaseH"/>
</dbReference>
<evidence type="ECO:0000256" key="4">
    <source>
        <dbReference type="ARBA" id="ARBA00022759"/>
    </source>
</evidence>
<dbReference type="PANTHER" id="PTHR37984:SF5">
    <property type="entry name" value="PROTEIN NYNRIN-LIKE"/>
    <property type="match status" value="1"/>
</dbReference>
<dbReference type="InterPro" id="IPR036397">
    <property type="entry name" value="RNaseH_sf"/>
</dbReference>
<evidence type="ECO:0000256" key="6">
    <source>
        <dbReference type="ARBA" id="ARBA00022918"/>
    </source>
</evidence>
<evidence type="ECO:0000256" key="5">
    <source>
        <dbReference type="ARBA" id="ARBA00022801"/>
    </source>
</evidence>